<proteinExistence type="predicted"/>
<dbReference type="Proteomes" id="UP000644699">
    <property type="component" value="Unassembled WGS sequence"/>
</dbReference>
<reference evidence="1" key="1">
    <citation type="journal article" date="2014" name="Int. J. Syst. Evol. Microbiol.">
        <title>Complete genome sequence of Corynebacterium casei LMG S-19264T (=DSM 44701T), isolated from a smear-ripened cheese.</title>
        <authorList>
            <consortium name="US DOE Joint Genome Institute (JGI-PGF)"/>
            <person name="Walter F."/>
            <person name="Albersmeier A."/>
            <person name="Kalinowski J."/>
            <person name="Ruckert C."/>
        </authorList>
    </citation>
    <scope>NUCLEOTIDE SEQUENCE</scope>
    <source>
        <strain evidence="1">CGMCC 1.15367</strain>
    </source>
</reference>
<keyword evidence="2" id="KW-1185">Reference proteome</keyword>
<reference evidence="1" key="2">
    <citation type="submission" date="2020-09" db="EMBL/GenBank/DDBJ databases">
        <authorList>
            <person name="Sun Q."/>
            <person name="Zhou Y."/>
        </authorList>
    </citation>
    <scope>NUCLEOTIDE SEQUENCE</scope>
    <source>
        <strain evidence="1">CGMCC 1.15367</strain>
    </source>
</reference>
<protein>
    <submittedName>
        <fullName evidence="1">Uncharacterized protein</fullName>
    </submittedName>
</protein>
<name>A0A917E7D5_9HYPH</name>
<organism evidence="1 2">
    <name type="scientific">Aureimonas endophytica</name>
    <dbReference type="NCBI Taxonomy" id="2027858"/>
    <lineage>
        <taxon>Bacteria</taxon>
        <taxon>Pseudomonadati</taxon>
        <taxon>Pseudomonadota</taxon>
        <taxon>Alphaproteobacteria</taxon>
        <taxon>Hyphomicrobiales</taxon>
        <taxon>Aurantimonadaceae</taxon>
        <taxon>Aureimonas</taxon>
    </lineage>
</organism>
<accession>A0A917E7D5</accession>
<dbReference type="EMBL" id="BMIQ01000005">
    <property type="protein sequence ID" value="GGE12124.1"/>
    <property type="molecule type" value="Genomic_DNA"/>
</dbReference>
<evidence type="ECO:0000313" key="2">
    <source>
        <dbReference type="Proteomes" id="UP000644699"/>
    </source>
</evidence>
<dbReference type="AlphaFoldDB" id="A0A917E7D5"/>
<comment type="caution">
    <text evidence="1">The sequence shown here is derived from an EMBL/GenBank/DDBJ whole genome shotgun (WGS) entry which is preliminary data.</text>
</comment>
<evidence type="ECO:0000313" key="1">
    <source>
        <dbReference type="EMBL" id="GGE12124.1"/>
    </source>
</evidence>
<dbReference type="RefSeq" id="WP_188910603.1">
    <property type="nucleotide sequence ID" value="NZ_BMIQ01000005.1"/>
</dbReference>
<gene>
    <name evidence="1" type="ORF">GCM10011390_34110</name>
</gene>
<sequence length="75" mass="8412">MTERLEQAVQIARTLSPEMPDDIAHMVLAYASHDKAVYQLTSEEEADLIEAEAEIERGEIATDAEVEAVFSTYRL</sequence>